<evidence type="ECO:0000313" key="2">
    <source>
        <dbReference type="EMBL" id="APO70687.1"/>
    </source>
</evidence>
<accession>A0A1L5NS24</accession>
<dbReference type="PANTHER" id="PTHR43433:SF5">
    <property type="entry name" value="AB HYDROLASE-1 DOMAIN-CONTAINING PROTEIN"/>
    <property type="match status" value="1"/>
</dbReference>
<evidence type="ECO:0000313" key="3">
    <source>
        <dbReference type="Proteomes" id="UP000184749"/>
    </source>
</evidence>
<dbReference type="InterPro" id="IPR029058">
    <property type="entry name" value="AB_hydrolase_fold"/>
</dbReference>
<evidence type="ECO:0000259" key="1">
    <source>
        <dbReference type="Pfam" id="PF00561"/>
    </source>
</evidence>
<geneLocation type="plasmid" evidence="3">
    <name>prgalie4872d</name>
</geneLocation>
<keyword evidence="2" id="KW-0378">Hydrolase</keyword>
<dbReference type="PANTHER" id="PTHR43433">
    <property type="entry name" value="HYDROLASE, ALPHA/BETA FOLD FAMILY PROTEIN"/>
    <property type="match status" value="1"/>
</dbReference>
<dbReference type="InterPro" id="IPR050471">
    <property type="entry name" value="AB_hydrolase"/>
</dbReference>
<dbReference type="AlphaFoldDB" id="A0A1L5NS24"/>
<feature type="domain" description="AB hydrolase-1" evidence="1">
    <location>
        <begin position="33"/>
        <end position="136"/>
    </location>
</feature>
<dbReference type="SUPFAM" id="SSF53474">
    <property type="entry name" value="alpha/beta-Hydrolases"/>
    <property type="match status" value="1"/>
</dbReference>
<dbReference type="OrthoDB" id="9793083at2"/>
<gene>
    <name evidence="2" type="ORF">IE4872_PD00145</name>
</gene>
<dbReference type="Gene3D" id="3.40.50.1820">
    <property type="entry name" value="alpha/beta hydrolase"/>
    <property type="match status" value="1"/>
</dbReference>
<dbReference type="RefSeq" id="WP_074071152.1">
    <property type="nucleotide sequence ID" value="NZ_CP017105.1"/>
</dbReference>
<proteinExistence type="predicted"/>
<dbReference type="EMBL" id="CP017105">
    <property type="protein sequence ID" value="APO70687.1"/>
    <property type="molecule type" value="Genomic_DNA"/>
</dbReference>
<keyword evidence="2" id="KW-0614">Plasmid</keyword>
<reference evidence="2 3" key="1">
    <citation type="submission" date="2016-09" db="EMBL/GenBank/DDBJ databases">
        <title>The complete genome sequences of Rhizobium gallicum, symbiovars gallicum and phaseoli, symbionts associated to common bean (Phaseolus vulgaris).</title>
        <authorList>
            <person name="Bustos P."/>
            <person name="Santamaria R.I."/>
            <person name="Perez-Carrascal O.M."/>
            <person name="Juarez S."/>
            <person name="Lozano L."/>
            <person name="Martinez-Flores I."/>
            <person name="Martinez-Romero E."/>
            <person name="Cevallos M."/>
            <person name="Romero D."/>
            <person name="Davila G."/>
            <person name="Gonzalez V."/>
        </authorList>
    </citation>
    <scope>NUCLEOTIDE SEQUENCE [LARGE SCALE GENOMIC DNA]</scope>
    <source>
        <strain evidence="2 3">IE4872</strain>
        <plasmid evidence="3">prgalie4872d</plasmid>
    </source>
</reference>
<dbReference type="GO" id="GO:0004806">
    <property type="term" value="F:triacylglycerol lipase activity"/>
    <property type="evidence" value="ECO:0007669"/>
    <property type="project" value="TreeGrafter"/>
</dbReference>
<dbReference type="Proteomes" id="UP000184749">
    <property type="component" value="Plasmid pRgalIE4872d"/>
</dbReference>
<dbReference type="PRINTS" id="PR00111">
    <property type="entry name" value="ABHYDROLASE"/>
</dbReference>
<dbReference type="GO" id="GO:0046503">
    <property type="term" value="P:glycerolipid catabolic process"/>
    <property type="evidence" value="ECO:0007669"/>
    <property type="project" value="TreeGrafter"/>
</dbReference>
<protein>
    <submittedName>
        <fullName evidence="2">Alpha/beta hydrolase family protein</fullName>
    </submittedName>
</protein>
<name>A0A1L5NS24_9HYPH</name>
<dbReference type="InterPro" id="IPR000073">
    <property type="entry name" value="AB_hydrolase_1"/>
</dbReference>
<sequence length="308" mass="32503">MSPINVADDGATRGYAGRAGRQVHFSVSGVGDPILLFAGAPRSLGLLRPLCQRLDPYLRAVAVDQPGFGRSDPLSEGSTMEDIADAMVDVLDALEITAAHVFGLHTGGKVAAALAMRHPHRIKSVIISGKTHSIIPEAEARNEAMRRVVEARYFSGGAGPLTGSQALSAWGALWRQVTGLWWKENVLRPKTNLDALLPAMAHKICDTLAAHDTVFASYRANFAFDLAGAVAAAKAPVHVIEIVTPAEDMAYGRQGTALAALAALGEAHVLPDVDPEGLALHADTDRLAEMILQVAGHACSDATMVIED</sequence>
<organism evidence="2 3">
    <name type="scientific">Rhizobium gallicum</name>
    <dbReference type="NCBI Taxonomy" id="56730"/>
    <lineage>
        <taxon>Bacteria</taxon>
        <taxon>Pseudomonadati</taxon>
        <taxon>Pseudomonadota</taxon>
        <taxon>Alphaproteobacteria</taxon>
        <taxon>Hyphomicrobiales</taxon>
        <taxon>Rhizobiaceae</taxon>
        <taxon>Rhizobium/Agrobacterium group</taxon>
        <taxon>Rhizobium</taxon>
    </lineage>
</organism>
<dbReference type="Pfam" id="PF00561">
    <property type="entry name" value="Abhydrolase_1"/>
    <property type="match status" value="1"/>
</dbReference>